<dbReference type="SUPFAM" id="SSF56801">
    <property type="entry name" value="Acetyl-CoA synthetase-like"/>
    <property type="match status" value="1"/>
</dbReference>
<dbReference type="InterPro" id="IPR045851">
    <property type="entry name" value="AMP-bd_C_sf"/>
</dbReference>
<dbReference type="InterPro" id="IPR050237">
    <property type="entry name" value="ATP-dep_AMP-bd_enzyme"/>
</dbReference>
<dbReference type="Pfam" id="PF13193">
    <property type="entry name" value="AMP-binding_C"/>
    <property type="match status" value="1"/>
</dbReference>
<protein>
    <submittedName>
        <fullName evidence="3">Long-chain fatty acid--CoA ligase</fullName>
    </submittedName>
</protein>
<evidence type="ECO:0000259" key="1">
    <source>
        <dbReference type="Pfam" id="PF00501"/>
    </source>
</evidence>
<feature type="domain" description="AMP-binding enzyme C-terminal" evidence="2">
    <location>
        <begin position="401"/>
        <end position="476"/>
    </location>
</feature>
<comment type="caution">
    <text evidence="3">The sequence shown here is derived from an EMBL/GenBank/DDBJ whole genome shotgun (WGS) entry which is preliminary data.</text>
</comment>
<dbReference type="EMBL" id="BAAABW010000013">
    <property type="protein sequence ID" value="GAA0345089.1"/>
    <property type="molecule type" value="Genomic_DNA"/>
</dbReference>
<evidence type="ECO:0000313" key="4">
    <source>
        <dbReference type="Proteomes" id="UP001500063"/>
    </source>
</evidence>
<dbReference type="Gene3D" id="3.40.50.12780">
    <property type="entry name" value="N-terminal domain of ligase-like"/>
    <property type="match status" value="1"/>
</dbReference>
<keyword evidence="4" id="KW-1185">Reference proteome</keyword>
<feature type="domain" description="AMP-dependent synthetase/ligase" evidence="1">
    <location>
        <begin position="3"/>
        <end position="349"/>
    </location>
</feature>
<evidence type="ECO:0000313" key="3">
    <source>
        <dbReference type="EMBL" id="GAA0345089.1"/>
    </source>
</evidence>
<dbReference type="InterPro" id="IPR042099">
    <property type="entry name" value="ANL_N_sf"/>
</dbReference>
<evidence type="ECO:0000259" key="2">
    <source>
        <dbReference type="Pfam" id="PF13193"/>
    </source>
</evidence>
<dbReference type="PANTHER" id="PTHR43767">
    <property type="entry name" value="LONG-CHAIN-FATTY-ACID--COA LIGASE"/>
    <property type="match status" value="1"/>
</dbReference>
<dbReference type="Gene3D" id="3.30.300.30">
    <property type="match status" value="1"/>
</dbReference>
<organism evidence="3 4">
    <name type="scientific">Streptomyces blastmyceticus</name>
    <dbReference type="NCBI Taxonomy" id="68180"/>
    <lineage>
        <taxon>Bacteria</taxon>
        <taxon>Bacillati</taxon>
        <taxon>Actinomycetota</taxon>
        <taxon>Actinomycetes</taxon>
        <taxon>Kitasatosporales</taxon>
        <taxon>Streptomycetaceae</taxon>
        <taxon>Streptomyces</taxon>
    </lineage>
</organism>
<dbReference type="InterPro" id="IPR000873">
    <property type="entry name" value="AMP-dep_synth/lig_dom"/>
</dbReference>
<dbReference type="Pfam" id="PF00501">
    <property type="entry name" value="AMP-binding"/>
    <property type="match status" value="1"/>
</dbReference>
<dbReference type="GO" id="GO:0016874">
    <property type="term" value="F:ligase activity"/>
    <property type="evidence" value="ECO:0007669"/>
    <property type="project" value="UniProtKB-KW"/>
</dbReference>
<accession>A0ABP3GGP7</accession>
<name>A0ABP3GGP7_9ACTN</name>
<dbReference type="Proteomes" id="UP001500063">
    <property type="component" value="Unassembled WGS sequence"/>
</dbReference>
<gene>
    <name evidence="3" type="ORF">GCM10010319_21680</name>
</gene>
<sequence>MVDDFGTTSYRDLDQWSDPIAHDLGVAGHGHEPHCTVLLLPNSAAWVAGYLGVLKTGGTVAPLNAALTGAEVARILATSHPRTVLTTVERADEITALCEQLDLATRVRTPGPAPGTQADRTEPSTIAMPQEEWDKAVGDPDAACLIMHTSGSTGDCKGVVQTGAALHLVADQWRRQHRLPTDVVAVPLPLAHTYGHVAAAATLLAGATLIVSSSNDPARWADLLTDCRVTVVEAVPTMYTRLLRQPALAPGALPGLRSCITGGQGAPRVLREEWQRRTGVALVQNWGMTELSGPGLCADADRPECLDSVGVPLPGLEIRLADPADPGAETGSGGTGELWVRGPQVTPGYRVDPWQATPATDGDGWLHTGDLVTRDEHGCVRIAGRCKDAIMTGGYTVQPAEVEDVLRAHPAVHDAAVLGRTCPERGEAPHALVVPHGTEPVPVDDLIAHCRSVLARYKVPRTIDFVPVLPLTAVGKLDRAALQQLAAPSVMAAPAAPTVLERP</sequence>
<proteinExistence type="predicted"/>
<dbReference type="PANTHER" id="PTHR43767:SF1">
    <property type="entry name" value="NONRIBOSOMAL PEPTIDE SYNTHASE PES1 (EUROFUNG)-RELATED"/>
    <property type="match status" value="1"/>
</dbReference>
<reference evidence="4" key="1">
    <citation type="journal article" date="2019" name="Int. J. Syst. Evol. Microbiol.">
        <title>The Global Catalogue of Microorganisms (GCM) 10K type strain sequencing project: providing services to taxonomists for standard genome sequencing and annotation.</title>
        <authorList>
            <consortium name="The Broad Institute Genomics Platform"/>
            <consortium name="The Broad Institute Genome Sequencing Center for Infectious Disease"/>
            <person name="Wu L."/>
            <person name="Ma J."/>
        </authorList>
    </citation>
    <scope>NUCLEOTIDE SEQUENCE [LARGE SCALE GENOMIC DNA]</scope>
    <source>
        <strain evidence="4">JCM 4565</strain>
    </source>
</reference>
<keyword evidence="3" id="KW-0436">Ligase</keyword>
<dbReference type="InterPro" id="IPR025110">
    <property type="entry name" value="AMP-bd_C"/>
</dbReference>